<dbReference type="PROSITE" id="PS51257">
    <property type="entry name" value="PROKAR_LIPOPROTEIN"/>
    <property type="match status" value="1"/>
</dbReference>
<organism evidence="1">
    <name type="scientific">hydrothermal vent metagenome</name>
    <dbReference type="NCBI Taxonomy" id="652676"/>
    <lineage>
        <taxon>unclassified sequences</taxon>
        <taxon>metagenomes</taxon>
        <taxon>ecological metagenomes</taxon>
    </lineage>
</organism>
<dbReference type="AlphaFoldDB" id="A0A3B0TQD8"/>
<protein>
    <submittedName>
        <fullName evidence="1">Uncharacterized protein</fullName>
    </submittedName>
</protein>
<gene>
    <name evidence="1" type="ORF">MNBD_BACTEROID03-2795</name>
</gene>
<name>A0A3B0TQD8_9ZZZZ</name>
<dbReference type="EMBL" id="UOEL01000042">
    <property type="protein sequence ID" value="VAW10844.1"/>
    <property type="molecule type" value="Genomic_DNA"/>
</dbReference>
<sequence length="820" mass="93105">MKYGLFLLYVLILALGCKTDSATVTPLLNFIPENASMVIKINDLTAFKNSLRANDFFKETSATKINRSVLKKVKYLDYLASGSKSVLVFTEANESVFEFVLITTETPEPFQLKDIKNVVIDRIDFEDVTFDRYQIDNETFYALKSKGRTIVSSSRRLLQKFDGDKIEPTQPETLQKIYQTSNNTKAANIFINLNNSDVLLSSILSDTSKMSISGFSDWISLDLNITEKKLNLSGISIANDSTWNFVDLFANTAPIANSTPSFAPLNADAILSYTFDNYQTFAKNRQSYANLSSPIDQLFNNVEEIGFIYLNSKKVILLNTYGSESIYEYLKKITKRTWDFQGSEIIELRKTDFLNTTFSPVIKDYHANFCVVIQNAFVFSEEKAILQTIISNHKNGNTFNKSSLYTTANKELAKESTILFISNTKNIDKILKDDFKVDFYNDFKKATLSSYTFGTQIITDKNFYHTNIVIQETEGVEGSGGIDPFFSVQLDAALATNPQFVTNHTTHKKEIVVQDQNNQLYLISGKGKILWKKQLQGKIQGKIKQVDIFKNGRLQLTFTTNDQLITLDRNGKEVKHLTKSFDGGNLNPLAVFDYEGTKNYRFVVAQGEKIFMYNSKGEIVDGFKYKKAEKAVTGTPKHIVIGSKDFLVFKLQNGSLKILNRVGDVRTNVHEKIDFSENEVYRYKKRFVVTDKKGALYQIDTKGKTAKTNFNLSNDHGMTATENTLVMMNDNILTIKGKQVELELGVYTPPKIFYLYDKIYISVTDIQNQRIYLFDSQAKSIPGFPVFGTSILDLADIENDKKLELVTRDRDSTLITYKLN</sequence>
<proteinExistence type="predicted"/>
<evidence type="ECO:0000313" key="1">
    <source>
        <dbReference type="EMBL" id="VAW10844.1"/>
    </source>
</evidence>
<accession>A0A3B0TQD8</accession>
<reference evidence="1" key="1">
    <citation type="submission" date="2018-06" db="EMBL/GenBank/DDBJ databases">
        <authorList>
            <person name="Zhirakovskaya E."/>
        </authorList>
    </citation>
    <scope>NUCLEOTIDE SEQUENCE</scope>
</reference>
<dbReference type="InterPro" id="IPR015943">
    <property type="entry name" value="WD40/YVTN_repeat-like_dom_sf"/>
</dbReference>
<dbReference type="Gene3D" id="2.130.10.10">
    <property type="entry name" value="YVTN repeat-like/Quinoprotein amine dehydrogenase"/>
    <property type="match status" value="1"/>
</dbReference>
<dbReference type="SUPFAM" id="SSF69322">
    <property type="entry name" value="Tricorn protease domain 2"/>
    <property type="match status" value="1"/>
</dbReference>